<feature type="non-terminal residue" evidence="2">
    <location>
        <position position="137"/>
    </location>
</feature>
<reference evidence="2" key="2">
    <citation type="submission" date="2023-05" db="EMBL/GenBank/DDBJ databases">
        <authorList>
            <person name="Fouks B."/>
        </authorList>
    </citation>
    <scope>NUCLEOTIDE SEQUENCE</scope>
    <source>
        <strain evidence="2">Stay&amp;Tobe</strain>
        <tissue evidence="2">Testes</tissue>
    </source>
</reference>
<keyword evidence="1" id="KW-1133">Transmembrane helix</keyword>
<dbReference type="Proteomes" id="UP001233999">
    <property type="component" value="Unassembled WGS sequence"/>
</dbReference>
<evidence type="ECO:0000313" key="2">
    <source>
        <dbReference type="EMBL" id="KAJ9586001.1"/>
    </source>
</evidence>
<keyword evidence="1" id="KW-0812">Transmembrane</keyword>
<reference evidence="2" key="1">
    <citation type="journal article" date="2023" name="IScience">
        <title>Live-bearing cockroach genome reveals convergent evolutionary mechanisms linked to viviparity in insects and beyond.</title>
        <authorList>
            <person name="Fouks B."/>
            <person name="Harrison M.C."/>
            <person name="Mikhailova A.A."/>
            <person name="Marchal E."/>
            <person name="English S."/>
            <person name="Carruthers M."/>
            <person name="Jennings E.C."/>
            <person name="Chiamaka E.L."/>
            <person name="Frigard R.A."/>
            <person name="Pippel M."/>
            <person name="Attardo G.M."/>
            <person name="Benoit J.B."/>
            <person name="Bornberg-Bauer E."/>
            <person name="Tobe S.S."/>
        </authorList>
    </citation>
    <scope>NUCLEOTIDE SEQUENCE</scope>
    <source>
        <strain evidence="2">Stay&amp;Tobe</strain>
    </source>
</reference>
<evidence type="ECO:0000313" key="3">
    <source>
        <dbReference type="Proteomes" id="UP001233999"/>
    </source>
</evidence>
<gene>
    <name evidence="2" type="ORF">L9F63_020339</name>
</gene>
<protein>
    <submittedName>
        <fullName evidence="2">Uncharacterized protein</fullName>
    </submittedName>
</protein>
<sequence length="137" mass="16018">IAQPLGAEITSLIDMTTVTFKRSWFKEFPWLYHRQFVALKGRRIDLIYKKQTSLTTIKNLSHFSPLLIVLVISLLQDEDHVISVDIYFNIFCMSSLHKLHIGVVPMTIVKFVNLMHYIVYMIFYLSFSSTVLLFINT</sequence>
<dbReference type="AlphaFoldDB" id="A0AAD8EDH8"/>
<evidence type="ECO:0000256" key="1">
    <source>
        <dbReference type="SAM" id="Phobius"/>
    </source>
</evidence>
<organism evidence="2 3">
    <name type="scientific">Diploptera punctata</name>
    <name type="common">Pacific beetle cockroach</name>
    <dbReference type="NCBI Taxonomy" id="6984"/>
    <lineage>
        <taxon>Eukaryota</taxon>
        <taxon>Metazoa</taxon>
        <taxon>Ecdysozoa</taxon>
        <taxon>Arthropoda</taxon>
        <taxon>Hexapoda</taxon>
        <taxon>Insecta</taxon>
        <taxon>Pterygota</taxon>
        <taxon>Neoptera</taxon>
        <taxon>Polyneoptera</taxon>
        <taxon>Dictyoptera</taxon>
        <taxon>Blattodea</taxon>
        <taxon>Blaberoidea</taxon>
        <taxon>Blaberidae</taxon>
        <taxon>Diplopterinae</taxon>
        <taxon>Diploptera</taxon>
    </lineage>
</organism>
<comment type="caution">
    <text evidence="2">The sequence shown here is derived from an EMBL/GenBank/DDBJ whole genome shotgun (WGS) entry which is preliminary data.</text>
</comment>
<name>A0AAD8EDH8_DIPPU</name>
<feature type="non-terminal residue" evidence="2">
    <location>
        <position position="1"/>
    </location>
</feature>
<keyword evidence="3" id="KW-1185">Reference proteome</keyword>
<dbReference type="EMBL" id="JASPKZ010007224">
    <property type="protein sequence ID" value="KAJ9586001.1"/>
    <property type="molecule type" value="Genomic_DNA"/>
</dbReference>
<keyword evidence="1" id="KW-0472">Membrane</keyword>
<feature type="transmembrane region" description="Helical" evidence="1">
    <location>
        <begin position="114"/>
        <end position="135"/>
    </location>
</feature>
<accession>A0AAD8EDH8</accession>
<proteinExistence type="predicted"/>